<feature type="region of interest" description="Disordered" evidence="1">
    <location>
        <begin position="1"/>
        <end position="51"/>
    </location>
</feature>
<keyword evidence="3" id="KW-1185">Reference proteome</keyword>
<dbReference type="EMBL" id="BGZK01000731">
    <property type="protein sequence ID" value="GBP58275.1"/>
    <property type="molecule type" value="Genomic_DNA"/>
</dbReference>
<evidence type="ECO:0000313" key="3">
    <source>
        <dbReference type="Proteomes" id="UP000299102"/>
    </source>
</evidence>
<comment type="caution">
    <text evidence="2">The sequence shown here is derived from an EMBL/GenBank/DDBJ whole genome shotgun (WGS) entry which is preliminary data.</text>
</comment>
<gene>
    <name evidence="2" type="ORF">EVAR_38340_1</name>
</gene>
<sequence length="89" mass="10391">MQSDRQEAKLAVYTPASRSRNGYGKLKGEKKRRNEEITLQQRRKQRRRREAAIKVRSIREVSVSTDAVSAIRNIERQIRPPPGDELEVF</sequence>
<evidence type="ECO:0000256" key="1">
    <source>
        <dbReference type="SAM" id="MobiDB-lite"/>
    </source>
</evidence>
<accession>A0A4C1X7P8</accession>
<proteinExistence type="predicted"/>
<name>A0A4C1X7P8_EUMVA</name>
<protein>
    <submittedName>
        <fullName evidence="2">Uncharacterized protein</fullName>
    </submittedName>
</protein>
<evidence type="ECO:0000313" key="2">
    <source>
        <dbReference type="EMBL" id="GBP58275.1"/>
    </source>
</evidence>
<organism evidence="2 3">
    <name type="scientific">Eumeta variegata</name>
    <name type="common">Bagworm moth</name>
    <name type="synonym">Eumeta japonica</name>
    <dbReference type="NCBI Taxonomy" id="151549"/>
    <lineage>
        <taxon>Eukaryota</taxon>
        <taxon>Metazoa</taxon>
        <taxon>Ecdysozoa</taxon>
        <taxon>Arthropoda</taxon>
        <taxon>Hexapoda</taxon>
        <taxon>Insecta</taxon>
        <taxon>Pterygota</taxon>
        <taxon>Neoptera</taxon>
        <taxon>Endopterygota</taxon>
        <taxon>Lepidoptera</taxon>
        <taxon>Glossata</taxon>
        <taxon>Ditrysia</taxon>
        <taxon>Tineoidea</taxon>
        <taxon>Psychidae</taxon>
        <taxon>Oiketicinae</taxon>
        <taxon>Eumeta</taxon>
    </lineage>
</organism>
<dbReference type="AlphaFoldDB" id="A0A4C1X7P8"/>
<reference evidence="2 3" key="1">
    <citation type="journal article" date="2019" name="Commun. Biol.">
        <title>The bagworm genome reveals a unique fibroin gene that provides high tensile strength.</title>
        <authorList>
            <person name="Kono N."/>
            <person name="Nakamura H."/>
            <person name="Ohtoshi R."/>
            <person name="Tomita M."/>
            <person name="Numata K."/>
            <person name="Arakawa K."/>
        </authorList>
    </citation>
    <scope>NUCLEOTIDE SEQUENCE [LARGE SCALE GENOMIC DNA]</scope>
</reference>
<dbReference type="Proteomes" id="UP000299102">
    <property type="component" value="Unassembled WGS sequence"/>
</dbReference>